<comment type="cofactor">
    <cofactor evidence="1">
        <name>[3Fe-4S] cluster</name>
        <dbReference type="ChEBI" id="CHEBI:21137"/>
    </cofactor>
</comment>
<dbReference type="RefSeq" id="WP_286299342.1">
    <property type="nucleotide sequence ID" value="NZ_AP027728.1"/>
</dbReference>
<keyword evidence="2" id="KW-0813">Transport</keyword>
<feature type="domain" description="4Fe-4S ferredoxin-type" evidence="8">
    <location>
        <begin position="1"/>
        <end position="29"/>
    </location>
</feature>
<dbReference type="Gene3D" id="3.30.70.20">
    <property type="match status" value="1"/>
</dbReference>
<dbReference type="PROSITE" id="PS51379">
    <property type="entry name" value="4FE4S_FER_2"/>
    <property type="match status" value="1"/>
</dbReference>
<keyword evidence="4" id="KW-0249">Electron transport</keyword>
<evidence type="ECO:0000256" key="6">
    <source>
        <dbReference type="ARBA" id="ARBA00023014"/>
    </source>
</evidence>
<protein>
    <submittedName>
        <fullName evidence="9">Ferredoxin</fullName>
    </submittedName>
</protein>
<reference evidence="10" key="1">
    <citation type="journal article" date="2019" name="Int. J. Syst. Evol. Microbiol.">
        <title>The Global Catalogue of Microorganisms (GCM) 10K type strain sequencing project: providing services to taxonomists for standard genome sequencing and annotation.</title>
        <authorList>
            <consortium name="The Broad Institute Genomics Platform"/>
            <consortium name="The Broad Institute Genome Sequencing Center for Infectious Disease"/>
            <person name="Wu L."/>
            <person name="Ma J."/>
        </authorList>
    </citation>
    <scope>NUCLEOTIDE SEQUENCE [LARGE SCALE GENOMIC DNA]</scope>
    <source>
        <strain evidence="10">NBRC 106310</strain>
    </source>
</reference>
<evidence type="ECO:0000256" key="5">
    <source>
        <dbReference type="ARBA" id="ARBA00023004"/>
    </source>
</evidence>
<evidence type="ECO:0000256" key="2">
    <source>
        <dbReference type="ARBA" id="ARBA00022448"/>
    </source>
</evidence>
<dbReference type="Pfam" id="PF13459">
    <property type="entry name" value="Fer4_15"/>
    <property type="match status" value="1"/>
</dbReference>
<keyword evidence="5" id="KW-0408">Iron</keyword>
<dbReference type="InterPro" id="IPR017896">
    <property type="entry name" value="4Fe4S_Fe-S-bd"/>
</dbReference>
<evidence type="ECO:0000313" key="9">
    <source>
        <dbReference type="EMBL" id="BDZ39308.1"/>
    </source>
</evidence>
<evidence type="ECO:0000256" key="1">
    <source>
        <dbReference type="ARBA" id="ARBA00001927"/>
    </source>
</evidence>
<keyword evidence="3" id="KW-0479">Metal-binding</keyword>
<accession>A0ABM8FUW9</accession>
<keyword evidence="7" id="KW-0003">3Fe-4S</keyword>
<keyword evidence="10" id="KW-1185">Reference proteome</keyword>
<name>A0ABM8FUW9_9MICO</name>
<evidence type="ECO:0000259" key="8">
    <source>
        <dbReference type="PROSITE" id="PS51379"/>
    </source>
</evidence>
<dbReference type="PANTHER" id="PTHR36923">
    <property type="entry name" value="FERREDOXIN"/>
    <property type="match status" value="1"/>
</dbReference>
<dbReference type="PANTHER" id="PTHR36923:SF3">
    <property type="entry name" value="FERREDOXIN"/>
    <property type="match status" value="1"/>
</dbReference>
<dbReference type="Proteomes" id="UP001321543">
    <property type="component" value="Chromosome"/>
</dbReference>
<dbReference type="SUPFAM" id="SSF54862">
    <property type="entry name" value="4Fe-4S ferredoxins"/>
    <property type="match status" value="1"/>
</dbReference>
<evidence type="ECO:0000256" key="3">
    <source>
        <dbReference type="ARBA" id="ARBA00022723"/>
    </source>
</evidence>
<evidence type="ECO:0000313" key="10">
    <source>
        <dbReference type="Proteomes" id="UP001321543"/>
    </source>
</evidence>
<gene>
    <name evidence="9" type="ORF">GCM10025863_19220</name>
</gene>
<dbReference type="InterPro" id="IPR051269">
    <property type="entry name" value="Fe-S_cluster_ET"/>
</dbReference>
<evidence type="ECO:0000256" key="4">
    <source>
        <dbReference type="ARBA" id="ARBA00022982"/>
    </source>
</evidence>
<proteinExistence type="predicted"/>
<dbReference type="EMBL" id="AP027728">
    <property type="protein sequence ID" value="BDZ39308.1"/>
    <property type="molecule type" value="Genomic_DNA"/>
</dbReference>
<keyword evidence="6" id="KW-0411">Iron-sulfur</keyword>
<evidence type="ECO:0000256" key="7">
    <source>
        <dbReference type="ARBA" id="ARBA00023291"/>
    </source>
</evidence>
<organism evidence="9 10">
    <name type="scientific">Microbacterium suwonense</name>
    <dbReference type="NCBI Taxonomy" id="683047"/>
    <lineage>
        <taxon>Bacteria</taxon>
        <taxon>Bacillati</taxon>
        <taxon>Actinomycetota</taxon>
        <taxon>Actinomycetes</taxon>
        <taxon>Micrococcales</taxon>
        <taxon>Microbacteriaceae</taxon>
        <taxon>Microbacterium</taxon>
    </lineage>
</organism>
<sequence length="63" mass="6857">MAIEIFRERCIGAGNCVAVSPKYFDLDDDGLVILKQDVIDEGDLDEVERAAAMCPALAIELQS</sequence>